<evidence type="ECO:0000313" key="7">
    <source>
        <dbReference type="Proteomes" id="UP000621492"/>
    </source>
</evidence>
<keyword evidence="2" id="KW-0479">Metal-binding</keyword>
<evidence type="ECO:0000256" key="1">
    <source>
        <dbReference type="ARBA" id="ARBA00001947"/>
    </source>
</evidence>
<dbReference type="RefSeq" id="WP_188724581.1">
    <property type="nucleotide sequence ID" value="NZ_BMJD01000001.1"/>
</dbReference>
<dbReference type="InterPro" id="IPR036866">
    <property type="entry name" value="RibonucZ/Hydroxyglut_hydro"/>
</dbReference>
<dbReference type="CDD" id="cd06262">
    <property type="entry name" value="metallo-hydrolase-like_MBL-fold"/>
    <property type="match status" value="1"/>
</dbReference>
<dbReference type="Gene3D" id="3.60.15.10">
    <property type="entry name" value="Ribonuclease Z/Hydroxyacylglutathione hydrolase-like"/>
    <property type="match status" value="1"/>
</dbReference>
<proteinExistence type="predicted"/>
<dbReference type="PANTHER" id="PTHR46233:SF3">
    <property type="entry name" value="HYDROXYACYLGLUTATHIONE HYDROLASE GLOC"/>
    <property type="match status" value="1"/>
</dbReference>
<gene>
    <name evidence="6" type="ORF">GCM10011409_03450</name>
</gene>
<feature type="domain" description="Metallo-beta-lactamase" evidence="5">
    <location>
        <begin position="12"/>
        <end position="189"/>
    </location>
</feature>
<dbReference type="InterPro" id="IPR001279">
    <property type="entry name" value="Metallo-B-lactamas"/>
</dbReference>
<evidence type="ECO:0000256" key="3">
    <source>
        <dbReference type="ARBA" id="ARBA00022801"/>
    </source>
</evidence>
<accession>A0A9W5X3S0</accession>
<dbReference type="EMBL" id="BMJD01000001">
    <property type="protein sequence ID" value="GGB29381.1"/>
    <property type="molecule type" value="Genomic_DNA"/>
</dbReference>
<comment type="caution">
    <text evidence="6">The sequence shown here is derived from an EMBL/GenBank/DDBJ whole genome shotgun (WGS) entry which is preliminary data.</text>
</comment>
<evidence type="ECO:0000313" key="6">
    <source>
        <dbReference type="EMBL" id="GGB29381.1"/>
    </source>
</evidence>
<organism evidence="6 7">
    <name type="scientific">Lentibacillus populi</name>
    <dbReference type="NCBI Taxonomy" id="1827502"/>
    <lineage>
        <taxon>Bacteria</taxon>
        <taxon>Bacillati</taxon>
        <taxon>Bacillota</taxon>
        <taxon>Bacilli</taxon>
        <taxon>Bacillales</taxon>
        <taxon>Bacillaceae</taxon>
        <taxon>Lentibacillus</taxon>
    </lineage>
</organism>
<sequence length="207" mass="22745">MKIKEMSLGPLGTNCYIVYDDQHALVIDPGGDADQIISFLTMESIEPKAILLTHAHFDHIGGVEPLRSYYGINVLLHDNEAAWLEDPGLNGSALFIGEEIKTKKAEQPLKPGTRTISSFTFDILHTPGHSPGSVSLVFSNEKIVFGGDALFQHGIGRTDLPGGDFEQLIQSIQQKLYLLDDSYVVYPGHGPATTIAEEKRNNPFVQR</sequence>
<dbReference type="PANTHER" id="PTHR46233">
    <property type="entry name" value="HYDROXYACYLGLUTATHIONE HYDROLASE GLOC"/>
    <property type="match status" value="1"/>
</dbReference>
<name>A0A9W5X3S0_9BACI</name>
<protein>
    <submittedName>
        <fullName evidence="6">Hydroxyacylglutathione hydrolase</fullName>
    </submittedName>
</protein>
<keyword evidence="4" id="KW-0862">Zinc</keyword>
<keyword evidence="7" id="KW-1185">Reference proteome</keyword>
<reference evidence="6" key="2">
    <citation type="submission" date="2020-09" db="EMBL/GenBank/DDBJ databases">
        <authorList>
            <person name="Sun Q."/>
            <person name="Zhou Y."/>
        </authorList>
    </citation>
    <scope>NUCLEOTIDE SEQUENCE</scope>
    <source>
        <strain evidence="6">CGMCC 1.15454</strain>
    </source>
</reference>
<dbReference type="Proteomes" id="UP000621492">
    <property type="component" value="Unassembled WGS sequence"/>
</dbReference>
<evidence type="ECO:0000256" key="2">
    <source>
        <dbReference type="ARBA" id="ARBA00022723"/>
    </source>
</evidence>
<dbReference type="GO" id="GO:0046872">
    <property type="term" value="F:metal ion binding"/>
    <property type="evidence" value="ECO:0007669"/>
    <property type="project" value="UniProtKB-KW"/>
</dbReference>
<keyword evidence="3 6" id="KW-0378">Hydrolase</keyword>
<dbReference type="GO" id="GO:0016787">
    <property type="term" value="F:hydrolase activity"/>
    <property type="evidence" value="ECO:0007669"/>
    <property type="project" value="UniProtKB-KW"/>
</dbReference>
<reference evidence="6" key="1">
    <citation type="journal article" date="2014" name="Int. J. Syst. Evol. Microbiol.">
        <title>Complete genome sequence of Corynebacterium casei LMG S-19264T (=DSM 44701T), isolated from a smear-ripened cheese.</title>
        <authorList>
            <consortium name="US DOE Joint Genome Institute (JGI-PGF)"/>
            <person name="Walter F."/>
            <person name="Albersmeier A."/>
            <person name="Kalinowski J."/>
            <person name="Ruckert C."/>
        </authorList>
    </citation>
    <scope>NUCLEOTIDE SEQUENCE</scope>
    <source>
        <strain evidence="6">CGMCC 1.15454</strain>
    </source>
</reference>
<dbReference type="SUPFAM" id="SSF56281">
    <property type="entry name" value="Metallo-hydrolase/oxidoreductase"/>
    <property type="match status" value="1"/>
</dbReference>
<comment type="cofactor">
    <cofactor evidence="1">
        <name>Zn(2+)</name>
        <dbReference type="ChEBI" id="CHEBI:29105"/>
    </cofactor>
</comment>
<dbReference type="AlphaFoldDB" id="A0A9W5X3S0"/>
<evidence type="ECO:0000259" key="5">
    <source>
        <dbReference type="SMART" id="SM00849"/>
    </source>
</evidence>
<dbReference type="SMART" id="SM00849">
    <property type="entry name" value="Lactamase_B"/>
    <property type="match status" value="1"/>
</dbReference>
<evidence type="ECO:0000256" key="4">
    <source>
        <dbReference type="ARBA" id="ARBA00022833"/>
    </source>
</evidence>
<dbReference type="Pfam" id="PF00753">
    <property type="entry name" value="Lactamase_B"/>
    <property type="match status" value="1"/>
</dbReference>
<dbReference type="InterPro" id="IPR051453">
    <property type="entry name" value="MBL_Glyoxalase_II"/>
</dbReference>